<feature type="compositionally biased region" description="Basic and acidic residues" evidence="5">
    <location>
        <begin position="445"/>
        <end position="456"/>
    </location>
</feature>
<dbReference type="SUPFAM" id="SSF52833">
    <property type="entry name" value="Thioredoxin-like"/>
    <property type="match status" value="1"/>
</dbReference>
<dbReference type="Pfam" id="PF13905">
    <property type="entry name" value="Thioredoxin_8"/>
    <property type="match status" value="1"/>
</dbReference>
<feature type="domain" description="Thioredoxin" evidence="6">
    <location>
        <begin position="325"/>
        <end position="468"/>
    </location>
</feature>
<protein>
    <submittedName>
        <fullName evidence="7">Thioredoxin-like</fullName>
    </submittedName>
</protein>
<dbReference type="GO" id="GO:0030313">
    <property type="term" value="C:cell envelope"/>
    <property type="evidence" value="ECO:0007669"/>
    <property type="project" value="UniProtKB-SubCell"/>
</dbReference>
<keyword evidence="2" id="KW-0201">Cytochrome c-type biogenesis</keyword>
<dbReference type="CDD" id="cd02966">
    <property type="entry name" value="TlpA_like_family"/>
    <property type="match status" value="1"/>
</dbReference>
<evidence type="ECO:0000256" key="4">
    <source>
        <dbReference type="ARBA" id="ARBA00023284"/>
    </source>
</evidence>
<keyword evidence="4" id="KW-0676">Redox-active center</keyword>
<name>A0A1M7K0G6_9FLAO</name>
<evidence type="ECO:0000256" key="3">
    <source>
        <dbReference type="ARBA" id="ARBA00023157"/>
    </source>
</evidence>
<evidence type="ECO:0000313" key="7">
    <source>
        <dbReference type="EMBL" id="SHM58822.1"/>
    </source>
</evidence>
<feature type="region of interest" description="Disordered" evidence="5">
    <location>
        <begin position="445"/>
        <end position="468"/>
    </location>
</feature>
<keyword evidence="8" id="KW-1185">Reference proteome</keyword>
<dbReference type="InterPro" id="IPR036249">
    <property type="entry name" value="Thioredoxin-like_sf"/>
</dbReference>
<dbReference type="InterPro" id="IPR017937">
    <property type="entry name" value="Thioredoxin_CS"/>
</dbReference>
<dbReference type="Proteomes" id="UP000184364">
    <property type="component" value="Unassembled WGS sequence"/>
</dbReference>
<dbReference type="GO" id="GO:0017004">
    <property type="term" value="P:cytochrome complex assembly"/>
    <property type="evidence" value="ECO:0007669"/>
    <property type="project" value="UniProtKB-KW"/>
</dbReference>
<dbReference type="AlphaFoldDB" id="A0A1M7K0G6"/>
<dbReference type="OrthoDB" id="9815205at2"/>
<dbReference type="PROSITE" id="PS51352">
    <property type="entry name" value="THIOREDOXIN_2"/>
    <property type="match status" value="1"/>
</dbReference>
<evidence type="ECO:0000259" key="6">
    <source>
        <dbReference type="PROSITE" id="PS51352"/>
    </source>
</evidence>
<organism evidence="7 8">
    <name type="scientific">Chryseobacterium polytrichastri</name>
    <dbReference type="NCBI Taxonomy" id="1302687"/>
    <lineage>
        <taxon>Bacteria</taxon>
        <taxon>Pseudomonadati</taxon>
        <taxon>Bacteroidota</taxon>
        <taxon>Flavobacteriia</taxon>
        <taxon>Flavobacteriales</taxon>
        <taxon>Weeksellaceae</taxon>
        <taxon>Chryseobacterium group</taxon>
        <taxon>Chryseobacterium</taxon>
    </lineage>
</organism>
<dbReference type="RefSeq" id="WP_073297761.1">
    <property type="nucleotide sequence ID" value="NZ_FRAV01000056.1"/>
</dbReference>
<sequence>MKAVYILFLTGICSYNSCFGQSGNALINGSFKFLNEGDTVTLELVNNPLKIDQPAEAAIISIVHQHRFSFTVPLETPASYISLKLPLKNKNVEGKKNLYDFIVEQNDKIIYTDEIEKEIAGKGACKWVLQRALYKISQSRYDVSPDNKDPDKIITSMKFTDSLFTLKSKLLTAYRDRISSRAFQLIAGSNLSTAWTAKEFVLRNSRIDKNDLAEALSGYLPPDMNAFPAVRDNFTLVLSAGFCEGITARYVVDSCYKSGKPFSVGKCYYFLKAAFSGPAREKLLSYLLYRYRKSADDMRNIVNDADNVIKEPIYRDIIASLKENLLIGRAAYNFNLQDTSGRIIQSADFKEKTVLLDFWFTGCTPCKMLAVKLKEIESKLNHDSMVFISINIDKNRGMWKSSVRSGLYTSLHAVNLNTGALGIGHPLLKHYSVTSFPALLVVDKEGHPKRNPKDPSSDNSEDLLSLLQ</sequence>
<reference evidence="8" key="1">
    <citation type="submission" date="2016-11" db="EMBL/GenBank/DDBJ databases">
        <authorList>
            <person name="Varghese N."/>
            <person name="Submissions S."/>
        </authorList>
    </citation>
    <scope>NUCLEOTIDE SEQUENCE [LARGE SCALE GENOMIC DNA]</scope>
    <source>
        <strain evidence="8">DSM 26899</strain>
    </source>
</reference>
<dbReference type="PROSITE" id="PS00194">
    <property type="entry name" value="THIOREDOXIN_1"/>
    <property type="match status" value="1"/>
</dbReference>
<dbReference type="PANTHER" id="PTHR42852">
    <property type="entry name" value="THIOL:DISULFIDE INTERCHANGE PROTEIN DSBE"/>
    <property type="match status" value="1"/>
</dbReference>
<keyword evidence="3" id="KW-1015">Disulfide bond</keyword>
<dbReference type="InterPro" id="IPR012336">
    <property type="entry name" value="Thioredoxin-like_fold"/>
</dbReference>
<dbReference type="STRING" id="1302687.SAMN05444267_10565"/>
<evidence type="ECO:0000256" key="5">
    <source>
        <dbReference type="SAM" id="MobiDB-lite"/>
    </source>
</evidence>
<dbReference type="EMBL" id="FRAV01000056">
    <property type="protein sequence ID" value="SHM58822.1"/>
    <property type="molecule type" value="Genomic_DNA"/>
</dbReference>
<accession>A0A1M7K0G6</accession>
<dbReference type="PANTHER" id="PTHR42852:SF6">
    <property type="entry name" value="THIOL:DISULFIDE INTERCHANGE PROTEIN DSBE"/>
    <property type="match status" value="1"/>
</dbReference>
<evidence type="ECO:0000256" key="1">
    <source>
        <dbReference type="ARBA" id="ARBA00004196"/>
    </source>
</evidence>
<comment type="subcellular location">
    <subcellularLocation>
        <location evidence="1">Cell envelope</location>
    </subcellularLocation>
</comment>
<evidence type="ECO:0000256" key="2">
    <source>
        <dbReference type="ARBA" id="ARBA00022748"/>
    </source>
</evidence>
<dbReference type="InterPro" id="IPR050553">
    <property type="entry name" value="Thioredoxin_ResA/DsbE_sf"/>
</dbReference>
<proteinExistence type="predicted"/>
<gene>
    <name evidence="7" type="ORF">SAMN05444267_10565</name>
</gene>
<dbReference type="Gene3D" id="3.40.30.10">
    <property type="entry name" value="Glutaredoxin"/>
    <property type="match status" value="1"/>
</dbReference>
<evidence type="ECO:0000313" key="8">
    <source>
        <dbReference type="Proteomes" id="UP000184364"/>
    </source>
</evidence>
<dbReference type="InterPro" id="IPR013766">
    <property type="entry name" value="Thioredoxin_domain"/>
</dbReference>